<dbReference type="InParanoid" id="C3YCQ7"/>
<sequence>MPKCGTSDLYHRLTKHPDVVGGMRKEPHYWTRRCFDSRMTGDIPNVTVPVGEYLDLFDGAARIIKTQIKKRLTSSGQEVVNHDVITGEASVSTLYDNRRWGREAWDMSRNEPSVLVANLLQAVQPHARFILTIRDPTERLYSEYLYFTHGDKSAASFHDNVIVAMDGFNNCLKNNSVRSCTYEPNLFEKRTVRLRLGLYEVYLRDWFHIFPRDQILVQRLEDRSRDPHGTMTRVLEFLQLGPVESKSQENAIFTLNKKHVRKPKDARVGPMLPKTQRILNEFYRPYNQRLAALLNDRRFLWLKESTVSNL</sequence>
<feature type="domain" description="Sulfotransferase" evidence="2">
    <location>
        <begin position="122"/>
        <end position="241"/>
    </location>
</feature>
<dbReference type="Gene3D" id="3.40.50.300">
    <property type="entry name" value="P-loop containing nucleotide triphosphate hydrolases"/>
    <property type="match status" value="1"/>
</dbReference>
<organism>
    <name type="scientific">Branchiostoma floridae</name>
    <name type="common">Florida lancelet</name>
    <name type="synonym">Amphioxus</name>
    <dbReference type="NCBI Taxonomy" id="7739"/>
    <lineage>
        <taxon>Eukaryota</taxon>
        <taxon>Metazoa</taxon>
        <taxon>Chordata</taxon>
        <taxon>Cephalochordata</taxon>
        <taxon>Leptocardii</taxon>
        <taxon>Amphioxiformes</taxon>
        <taxon>Branchiostomatidae</taxon>
        <taxon>Branchiostoma</taxon>
    </lineage>
</organism>
<dbReference type="PANTHER" id="PTHR15723">
    <property type="entry name" value="CARBOHYDRATE SULFOTRANSFERASE 15"/>
    <property type="match status" value="1"/>
</dbReference>
<dbReference type="STRING" id="7739.C3YCQ7"/>
<protein>
    <recommendedName>
        <fullName evidence="1">Sulfotransferase</fullName>
        <ecNumber evidence="1">2.8.2.-</ecNumber>
    </recommendedName>
</protein>
<reference evidence="3" key="1">
    <citation type="journal article" date="2008" name="Nature">
        <title>The amphioxus genome and the evolution of the chordate karyotype.</title>
        <authorList>
            <consortium name="US DOE Joint Genome Institute (JGI-PGF)"/>
            <person name="Putnam N.H."/>
            <person name="Butts T."/>
            <person name="Ferrier D.E.K."/>
            <person name="Furlong R.F."/>
            <person name="Hellsten U."/>
            <person name="Kawashima T."/>
            <person name="Robinson-Rechavi M."/>
            <person name="Shoguchi E."/>
            <person name="Terry A."/>
            <person name="Yu J.-K."/>
            <person name="Benito-Gutierrez E.L."/>
            <person name="Dubchak I."/>
            <person name="Garcia-Fernandez J."/>
            <person name="Gibson-Brown J.J."/>
            <person name="Grigoriev I.V."/>
            <person name="Horton A.C."/>
            <person name="de Jong P.J."/>
            <person name="Jurka J."/>
            <person name="Kapitonov V.V."/>
            <person name="Kohara Y."/>
            <person name="Kuroki Y."/>
            <person name="Lindquist E."/>
            <person name="Lucas S."/>
            <person name="Osoegawa K."/>
            <person name="Pennacchio L.A."/>
            <person name="Salamov A.A."/>
            <person name="Satou Y."/>
            <person name="Sauka-Spengler T."/>
            <person name="Schmutz J."/>
            <person name="Shin-I T."/>
            <person name="Toyoda A."/>
            <person name="Bronner-Fraser M."/>
            <person name="Fujiyama A."/>
            <person name="Holland L.Z."/>
            <person name="Holland P.W.H."/>
            <person name="Satoh N."/>
            <person name="Rokhsar D.S."/>
        </authorList>
    </citation>
    <scope>NUCLEOTIDE SEQUENCE [LARGE SCALE GENOMIC DNA]</scope>
    <source>
        <strain evidence="3">S238N-H82</strain>
        <tissue evidence="3">Testes</tissue>
    </source>
</reference>
<dbReference type="eggNOG" id="ENOG502QU6N">
    <property type="taxonomic scope" value="Eukaryota"/>
</dbReference>
<dbReference type="EMBL" id="GG666502">
    <property type="protein sequence ID" value="EEN61858.1"/>
    <property type="molecule type" value="Genomic_DNA"/>
</dbReference>
<proteinExistence type="inferred from homology"/>
<dbReference type="InterPro" id="IPR052654">
    <property type="entry name" value="CS_Sulfotransferase"/>
</dbReference>
<evidence type="ECO:0000259" key="2">
    <source>
        <dbReference type="Pfam" id="PF00685"/>
    </source>
</evidence>
<dbReference type="PANTHER" id="PTHR15723:SF0">
    <property type="entry name" value="CARBOHYDRATE SULFOTRANSFERASE 15"/>
    <property type="match status" value="1"/>
</dbReference>
<dbReference type="GO" id="GO:0008146">
    <property type="term" value="F:sulfotransferase activity"/>
    <property type="evidence" value="ECO:0007669"/>
    <property type="project" value="InterPro"/>
</dbReference>
<dbReference type="InterPro" id="IPR027417">
    <property type="entry name" value="P-loop_NTPase"/>
</dbReference>
<accession>C3YCQ7</accession>
<gene>
    <name evidence="3" type="ORF">BRAFLDRAFT_90833</name>
</gene>
<keyword evidence="1" id="KW-0808">Transferase</keyword>
<comment type="similarity">
    <text evidence="1">Belongs to the sulfotransferase 1 family.</text>
</comment>
<dbReference type="InterPro" id="IPR000863">
    <property type="entry name" value="Sulfotransferase_dom"/>
</dbReference>
<name>C3YCQ7_BRAFL</name>
<dbReference type="AlphaFoldDB" id="C3YCQ7"/>
<dbReference type="EC" id="2.8.2.-" evidence="1"/>
<evidence type="ECO:0000313" key="3">
    <source>
        <dbReference type="EMBL" id="EEN61858.1"/>
    </source>
</evidence>
<dbReference type="SUPFAM" id="SSF52540">
    <property type="entry name" value="P-loop containing nucleoside triphosphate hydrolases"/>
    <property type="match status" value="1"/>
</dbReference>
<evidence type="ECO:0000256" key="1">
    <source>
        <dbReference type="RuleBase" id="RU361155"/>
    </source>
</evidence>
<dbReference type="Pfam" id="PF00685">
    <property type="entry name" value="Sulfotransfer_1"/>
    <property type="match status" value="1"/>
</dbReference>